<comment type="catalytic activity">
    <reaction evidence="6">
        <text>GTP + H2O = GDP + phosphate + H(+)</text>
        <dbReference type="Rhea" id="RHEA:19669"/>
        <dbReference type="ChEBI" id="CHEBI:15377"/>
        <dbReference type="ChEBI" id="CHEBI:15378"/>
        <dbReference type="ChEBI" id="CHEBI:37565"/>
        <dbReference type="ChEBI" id="CHEBI:43474"/>
        <dbReference type="ChEBI" id="CHEBI:58189"/>
    </reaction>
    <physiologicalReaction direction="left-to-right" evidence="6">
        <dbReference type="Rhea" id="RHEA:19670"/>
    </physiologicalReaction>
</comment>
<dbReference type="AlphaFoldDB" id="A0A564Z1Z1"/>
<dbReference type="InterPro" id="IPR003008">
    <property type="entry name" value="Tubulin_FtsZ_GTPase"/>
</dbReference>
<feature type="non-terminal residue" evidence="9">
    <location>
        <position position="1"/>
    </location>
</feature>
<evidence type="ECO:0000256" key="6">
    <source>
        <dbReference type="ARBA" id="ARBA00049117"/>
    </source>
</evidence>
<keyword evidence="2 7" id="KW-0493">Microtubule</keyword>
<dbReference type="SUPFAM" id="SSF52490">
    <property type="entry name" value="Tubulin nucleotide-binding domain-like"/>
    <property type="match status" value="1"/>
</dbReference>
<dbReference type="PRINTS" id="PR01162">
    <property type="entry name" value="ALPHATUBULIN"/>
</dbReference>
<gene>
    <name evidence="9" type="ORF">WMSIL1_LOCUS11841</name>
</gene>
<dbReference type="Pfam" id="PF00091">
    <property type="entry name" value="Tubulin"/>
    <property type="match status" value="1"/>
</dbReference>
<dbReference type="Proteomes" id="UP000321570">
    <property type="component" value="Unassembled WGS sequence"/>
</dbReference>
<comment type="function">
    <text evidence="7">Tubulin is the major constituent of microtubules, a cylinder consisting of laterally associated linear protofilaments composed of alpha- and beta-tubulin heterodimers. Microtubules grow by the addition of GTP-tubulin dimers to the microtubule end, where a stabilizing cap forms. Below the cap, tubulin dimers are in GDP-bound state, owing to GTPase activity of alpha-tubulin.</text>
</comment>
<dbReference type="Pfam" id="PF03953">
    <property type="entry name" value="Tubulin_C"/>
    <property type="match status" value="1"/>
</dbReference>
<keyword evidence="3 7" id="KW-0547">Nucleotide-binding</keyword>
<dbReference type="PANTHER" id="PTHR11588">
    <property type="entry name" value="TUBULIN"/>
    <property type="match status" value="1"/>
</dbReference>
<feature type="domain" description="Tubulin/FtsZ GTPase" evidence="8">
    <location>
        <begin position="5"/>
        <end position="193"/>
    </location>
</feature>
<dbReference type="GO" id="GO:0005525">
    <property type="term" value="F:GTP binding"/>
    <property type="evidence" value="ECO:0007669"/>
    <property type="project" value="UniProtKB-UniRule"/>
</dbReference>
<evidence type="ECO:0000259" key="8">
    <source>
        <dbReference type="SMART" id="SM00864"/>
    </source>
</evidence>
<dbReference type="InterPro" id="IPR008280">
    <property type="entry name" value="Tub_FtsZ_C"/>
</dbReference>
<evidence type="ECO:0000256" key="3">
    <source>
        <dbReference type="ARBA" id="ARBA00022741"/>
    </source>
</evidence>
<dbReference type="GO" id="GO:0005874">
    <property type="term" value="C:microtubule"/>
    <property type="evidence" value="ECO:0007669"/>
    <property type="project" value="UniProtKB-KW"/>
</dbReference>
<feature type="non-terminal residue" evidence="9">
    <location>
        <position position="317"/>
    </location>
</feature>
<evidence type="ECO:0000256" key="1">
    <source>
        <dbReference type="ARBA" id="ARBA00009636"/>
    </source>
</evidence>
<sequence length="317" mass="35258">EISPQEKYVPRTVIADLEPSVLDEVRQGIYRELFNPDNLHSYMEDASGNFARGYYTLGGKMVGSLTNSLRNLIEKCDNFDGIMTFSALGGGTGSGLLSLFHERASIEFAGERMVQFSIIPSDKMAVGPIEIYNCVHHLNHSSDFCDLSILLDNSALFDICTRELQVVRPTYTTVNRVVAPLIAGMTASVRFRCNLNGSLTEYLTNLVPFPSIHYPLITFVPFCTNMAAERSSYTTSLLTRMVFQPDFRTVTARLDKGLTLATCLTYRGQHNVSEILKTLSEMRRGTDNLVDWCPTAFKVAYTPQPPVVIPGMGPDKI</sequence>
<dbReference type="GO" id="GO:0005200">
    <property type="term" value="F:structural constituent of cytoskeleton"/>
    <property type="evidence" value="ECO:0007669"/>
    <property type="project" value="InterPro"/>
</dbReference>
<dbReference type="InterPro" id="IPR018316">
    <property type="entry name" value="Tubulin/FtsZ_2-layer-sand-dom"/>
</dbReference>
<dbReference type="EMBL" id="CABIJS010000555">
    <property type="protein sequence ID" value="VUZ53505.1"/>
    <property type="molecule type" value="Genomic_DNA"/>
</dbReference>
<dbReference type="PRINTS" id="PR01161">
    <property type="entry name" value="TUBULIN"/>
</dbReference>
<dbReference type="SMART" id="SM00864">
    <property type="entry name" value="Tubulin"/>
    <property type="match status" value="1"/>
</dbReference>
<keyword evidence="4" id="KW-0378">Hydrolase</keyword>
<dbReference type="GO" id="GO:0016787">
    <property type="term" value="F:hydrolase activity"/>
    <property type="evidence" value="ECO:0007669"/>
    <property type="project" value="UniProtKB-KW"/>
</dbReference>
<accession>A0A564Z1Z1</accession>
<reference evidence="9 10" key="1">
    <citation type="submission" date="2019-07" db="EMBL/GenBank/DDBJ databases">
        <authorList>
            <person name="Jastrzebski P J."/>
            <person name="Paukszto L."/>
            <person name="Jastrzebski P J."/>
        </authorList>
    </citation>
    <scope>NUCLEOTIDE SEQUENCE [LARGE SCALE GENOMIC DNA]</scope>
    <source>
        <strain evidence="9 10">WMS-il1</strain>
    </source>
</reference>
<keyword evidence="10" id="KW-1185">Reference proteome</keyword>
<dbReference type="InterPro" id="IPR017975">
    <property type="entry name" value="Tubulin_CS"/>
</dbReference>
<evidence type="ECO:0000313" key="10">
    <source>
        <dbReference type="Proteomes" id="UP000321570"/>
    </source>
</evidence>
<dbReference type="InterPro" id="IPR036525">
    <property type="entry name" value="Tubulin/FtsZ_GTPase_sf"/>
</dbReference>
<evidence type="ECO:0000256" key="5">
    <source>
        <dbReference type="ARBA" id="ARBA00023134"/>
    </source>
</evidence>
<comment type="similarity">
    <text evidence="1 7">Belongs to the tubulin family.</text>
</comment>
<dbReference type="GO" id="GO:0007017">
    <property type="term" value="P:microtubule-based process"/>
    <property type="evidence" value="ECO:0007669"/>
    <property type="project" value="InterPro"/>
</dbReference>
<comment type="subunit">
    <text evidence="7">Dimer of alpha and beta chains. A typical microtubule is a hollow water-filled tube with an outer diameter of 25 nm and an inner diameter of 15 nM. Alpha-beta heterodimers associate head-to-tail to form protofilaments running lengthwise along the microtubule wall with the beta-tubulin subunit facing the microtubule plus end conferring a structural polarity. Microtubules usually have 13 protofilaments but different protofilament numbers can be found in some organisms and specialized cells.</text>
</comment>
<proteinExistence type="inferred from homology"/>
<evidence type="ECO:0000256" key="4">
    <source>
        <dbReference type="ARBA" id="ARBA00022801"/>
    </source>
</evidence>
<dbReference type="InterPro" id="IPR037103">
    <property type="entry name" value="Tubulin/FtsZ-like_C"/>
</dbReference>
<name>A0A564Z1Z1_HYMDI</name>
<dbReference type="Gene3D" id="3.30.1330.20">
    <property type="entry name" value="Tubulin/FtsZ, C-terminal domain"/>
    <property type="match status" value="1"/>
</dbReference>
<protein>
    <recommendedName>
        <fullName evidence="7">Tubulin alpha chain</fullName>
    </recommendedName>
</protein>
<evidence type="ECO:0000256" key="2">
    <source>
        <dbReference type="ARBA" id="ARBA00022701"/>
    </source>
</evidence>
<dbReference type="InterPro" id="IPR002452">
    <property type="entry name" value="Alpha_tubulin"/>
</dbReference>
<evidence type="ECO:0000256" key="7">
    <source>
        <dbReference type="RuleBase" id="RU000352"/>
    </source>
</evidence>
<keyword evidence="5 7" id="KW-0342">GTP-binding</keyword>
<dbReference type="Gene3D" id="3.40.50.1440">
    <property type="entry name" value="Tubulin/FtsZ, GTPase domain"/>
    <property type="match status" value="1"/>
</dbReference>
<dbReference type="InterPro" id="IPR000217">
    <property type="entry name" value="Tubulin"/>
</dbReference>
<dbReference type="PROSITE" id="PS00227">
    <property type="entry name" value="TUBULIN"/>
    <property type="match status" value="1"/>
</dbReference>
<dbReference type="SUPFAM" id="SSF55307">
    <property type="entry name" value="Tubulin C-terminal domain-like"/>
    <property type="match status" value="1"/>
</dbReference>
<evidence type="ECO:0000313" key="9">
    <source>
        <dbReference type="EMBL" id="VUZ53505.1"/>
    </source>
</evidence>
<organism evidence="9 10">
    <name type="scientific">Hymenolepis diminuta</name>
    <name type="common">Rat tapeworm</name>
    <dbReference type="NCBI Taxonomy" id="6216"/>
    <lineage>
        <taxon>Eukaryota</taxon>
        <taxon>Metazoa</taxon>
        <taxon>Spiralia</taxon>
        <taxon>Lophotrochozoa</taxon>
        <taxon>Platyhelminthes</taxon>
        <taxon>Cestoda</taxon>
        <taxon>Eucestoda</taxon>
        <taxon>Cyclophyllidea</taxon>
        <taxon>Hymenolepididae</taxon>
        <taxon>Hymenolepis</taxon>
    </lineage>
</organism>